<protein>
    <recommendedName>
        <fullName evidence="10">Protein HIRA</fullName>
    </recommendedName>
</protein>
<evidence type="ECO:0000256" key="8">
    <source>
        <dbReference type="ARBA" id="ARBA00023242"/>
    </source>
</evidence>
<dbReference type="EMBL" id="HBHW01023051">
    <property type="protein sequence ID" value="CAE0049675.1"/>
    <property type="molecule type" value="Transcribed_RNA"/>
</dbReference>
<evidence type="ECO:0000256" key="1">
    <source>
        <dbReference type="ARBA" id="ARBA00004123"/>
    </source>
</evidence>
<feature type="domain" description="Protein HIRA-like C-terminal" evidence="12">
    <location>
        <begin position="693"/>
        <end position="913"/>
    </location>
</feature>
<feature type="repeat" description="WD" evidence="9">
    <location>
        <begin position="97"/>
        <end position="129"/>
    </location>
</feature>
<dbReference type="GO" id="GO:0000417">
    <property type="term" value="C:HIR complex"/>
    <property type="evidence" value="ECO:0007669"/>
    <property type="project" value="TreeGrafter"/>
</dbReference>
<reference evidence="15" key="1">
    <citation type="submission" date="2021-01" db="EMBL/GenBank/DDBJ databases">
        <authorList>
            <person name="Corre E."/>
            <person name="Pelletier E."/>
            <person name="Niang G."/>
            <person name="Scheremetjew M."/>
            <person name="Finn R."/>
            <person name="Kale V."/>
            <person name="Holt S."/>
            <person name="Cochrane G."/>
            <person name="Meng A."/>
            <person name="Brown T."/>
            <person name="Cohen L."/>
        </authorList>
    </citation>
    <scope>NUCLEOTIDE SEQUENCE</scope>
    <source>
        <strain evidence="15">CCMP 769</strain>
    </source>
</reference>
<sequence>MFFFRPSWLQHGAEGSGSQPVFSVDIQAVGGRLASAGQDCKIRIWSCEDLVKAGSLKAASKSSESLPSRTQVLVTGAGEGNEKNGRKIPNGALLATLAYHAGAVNCVRFSPDGHFLASGGDDSVVLTYERLAGAGRAGAFGSQEEDVENWRCRKPLRAHLGDITDVAWSSDSDRFCSASVDNTVIVWSARTEKALVKLEGHNGLVKGVAWDPIGKFVASQSDDKSVIIWRTNDWNIEKRITAPFAEAILHDNNLAFFLRLNWSPCGSSLVATNAYAKKTATHLAPMFSRESGLTDHVDFIGHREPVVVGRFSPRLYSRKQFSGKEQKASKDNPAYTCVALGSKDRGASLWVAGSSKQFVNLEDMFGADVVDLAWGADGYTLVACSTDGGIMLIRFDPAELGYVVPEKVEQNIFKELWQSFGGKSSENGLPENRVQVAIELERKKPAKALETENDVHGDRGQPEVVVVAPKSMREAKQAQGKEENATPVKPVPVEIDNMPTPKTSPPTVTPIPPQQIRQREERVKGGRRRIIPQPLGTGGDAVNDPNSQSLGNIWEATNQSGAMGSSQLDDGTTNKRPRTMGPGDLVGMTTGGNPADDMKPWVSSLKGQSHLPSAGRRGGSRCRAMDSEPIPTMLEASSQGSSKPTVLTCSKGGQVLWRDYVGSQILALAGSTGKFAAVATADAFLHIYKASSGRRFSPPISLDTPPHLMDLFETNGKCLLLLVTRSAIVNLYALDTLELVCSVNAAPLLVRIADADDDEEHSQENKNEKLRRGISVGSVSDREEPILVLSDGHAFVYNQRLQSWLRVADDHSPNSEYYRLVPPAGDKSLLSKLQAGAAMTARKKGTGLLPTGGLKRTAVETVTHLETLMASAIALGDVEQYKHFLACYALRLGTSEAVIDGGETKLREICEMLCEPGDILETRKQDLLRKVVLPALSSSRRHQRLVEEFTVILDAFDTGKPKVETVPI</sequence>
<comment type="similarity">
    <text evidence="2 10">Belongs to the WD repeat HIR1 family.</text>
</comment>
<evidence type="ECO:0000256" key="11">
    <source>
        <dbReference type="SAM" id="MobiDB-lite"/>
    </source>
</evidence>
<dbReference type="InterPro" id="IPR031120">
    <property type="entry name" value="HIR1-like"/>
</dbReference>
<dbReference type="InterPro" id="IPR015943">
    <property type="entry name" value="WD40/YVTN_repeat-like_dom_sf"/>
</dbReference>
<evidence type="ECO:0000256" key="9">
    <source>
        <dbReference type="PROSITE-ProRule" id="PRU00221"/>
    </source>
</evidence>
<feature type="compositionally biased region" description="Polar residues" evidence="11">
    <location>
        <begin position="559"/>
        <end position="571"/>
    </location>
</feature>
<gene>
    <name evidence="14" type="ORF">RMAR00112_LOCUS17674</name>
    <name evidence="15" type="ORF">RMAR00112_LOCUS17675</name>
</gene>
<evidence type="ECO:0000256" key="2">
    <source>
        <dbReference type="ARBA" id="ARBA00007306"/>
    </source>
</evidence>
<evidence type="ECO:0000256" key="6">
    <source>
        <dbReference type="ARBA" id="ARBA00023015"/>
    </source>
</evidence>
<keyword evidence="6 10" id="KW-0805">Transcription regulation</keyword>
<dbReference type="InterPro" id="IPR001680">
    <property type="entry name" value="WD40_rpt"/>
</dbReference>
<keyword evidence="4 10" id="KW-0677">Repeat</keyword>
<feature type="region of interest" description="Disordered" evidence="11">
    <location>
        <begin position="518"/>
        <end position="544"/>
    </location>
</feature>
<feature type="repeat" description="WD" evidence="9">
    <location>
        <begin position="156"/>
        <end position="197"/>
    </location>
</feature>
<feature type="region of interest" description="Disordered" evidence="11">
    <location>
        <begin position="559"/>
        <end position="584"/>
    </location>
</feature>
<dbReference type="InterPro" id="IPR036322">
    <property type="entry name" value="WD40_repeat_dom_sf"/>
</dbReference>
<keyword evidence="8 10" id="KW-0539">Nucleus</keyword>
<evidence type="ECO:0000313" key="14">
    <source>
        <dbReference type="EMBL" id="CAE0049675.1"/>
    </source>
</evidence>
<dbReference type="EMBL" id="HBHW01023052">
    <property type="protein sequence ID" value="CAE0049676.1"/>
    <property type="molecule type" value="Transcribed_RNA"/>
</dbReference>
<feature type="repeat" description="WD" evidence="9">
    <location>
        <begin position="198"/>
        <end position="229"/>
    </location>
</feature>
<dbReference type="Gene3D" id="2.130.10.10">
    <property type="entry name" value="YVTN repeat-like/Quinoprotein amine dehydrogenase"/>
    <property type="match status" value="2"/>
</dbReference>
<evidence type="ECO:0000313" key="15">
    <source>
        <dbReference type="EMBL" id="CAE0049676.1"/>
    </source>
</evidence>
<dbReference type="InterPro" id="IPR055410">
    <property type="entry name" value="Beta-prop_CAF1B_HIR1"/>
</dbReference>
<evidence type="ECO:0000256" key="10">
    <source>
        <dbReference type="RuleBase" id="RU364014"/>
    </source>
</evidence>
<accession>A0A7S2ZS63</accession>
<keyword evidence="10" id="KW-0678">Repressor</keyword>
<dbReference type="PANTHER" id="PTHR13831">
    <property type="entry name" value="MEMBER OF THE HIR1 FAMILY OF WD-REPEAT PROTEINS"/>
    <property type="match status" value="1"/>
</dbReference>
<dbReference type="SUPFAM" id="SSF50978">
    <property type="entry name" value="WD40 repeat-like"/>
    <property type="match status" value="2"/>
</dbReference>
<dbReference type="GO" id="GO:0006351">
    <property type="term" value="P:DNA-templated transcription"/>
    <property type="evidence" value="ECO:0007669"/>
    <property type="project" value="InterPro"/>
</dbReference>
<evidence type="ECO:0000259" key="13">
    <source>
        <dbReference type="Pfam" id="PF24105"/>
    </source>
</evidence>
<organism evidence="15">
    <name type="scientific">Rhodosorus marinus</name>
    <dbReference type="NCBI Taxonomy" id="101924"/>
    <lineage>
        <taxon>Eukaryota</taxon>
        <taxon>Rhodophyta</taxon>
        <taxon>Stylonematophyceae</taxon>
        <taxon>Stylonematales</taxon>
        <taxon>Stylonemataceae</taxon>
        <taxon>Rhodosorus</taxon>
    </lineage>
</organism>
<evidence type="ECO:0000256" key="3">
    <source>
        <dbReference type="ARBA" id="ARBA00022574"/>
    </source>
</evidence>
<evidence type="ECO:0000256" key="5">
    <source>
        <dbReference type="ARBA" id="ARBA00022853"/>
    </source>
</evidence>
<dbReference type="Pfam" id="PF24105">
    <property type="entry name" value="Beta-prop_CAF1B_HIR1"/>
    <property type="match status" value="1"/>
</dbReference>
<evidence type="ECO:0000256" key="4">
    <source>
        <dbReference type="ARBA" id="ARBA00022737"/>
    </source>
</evidence>
<feature type="domain" description="CAF1B/HIR1 beta-propeller" evidence="13">
    <location>
        <begin position="92"/>
        <end position="400"/>
    </location>
</feature>
<dbReference type="PANTHER" id="PTHR13831:SF0">
    <property type="entry name" value="PROTEIN HIRA"/>
    <property type="match status" value="1"/>
</dbReference>
<dbReference type="SMART" id="SM00320">
    <property type="entry name" value="WD40"/>
    <property type="match status" value="6"/>
</dbReference>
<keyword evidence="3 9" id="KW-0853">WD repeat</keyword>
<proteinExistence type="inferred from homology"/>
<dbReference type="GO" id="GO:0000785">
    <property type="term" value="C:chromatin"/>
    <property type="evidence" value="ECO:0007669"/>
    <property type="project" value="TreeGrafter"/>
</dbReference>
<dbReference type="AlphaFoldDB" id="A0A7S2ZS63"/>
<evidence type="ECO:0000259" key="12">
    <source>
        <dbReference type="Pfam" id="PF07569"/>
    </source>
</evidence>
<dbReference type="GO" id="GO:0005634">
    <property type="term" value="C:nucleus"/>
    <property type="evidence" value="ECO:0007669"/>
    <property type="project" value="UniProtKB-SubCell"/>
</dbReference>
<dbReference type="Pfam" id="PF07569">
    <property type="entry name" value="Hira"/>
    <property type="match status" value="1"/>
</dbReference>
<name>A0A7S2ZS63_9RHOD</name>
<dbReference type="GO" id="GO:0006338">
    <property type="term" value="P:chromatin remodeling"/>
    <property type="evidence" value="ECO:0007669"/>
    <property type="project" value="InterPro"/>
</dbReference>
<comment type="subcellular location">
    <subcellularLocation>
        <location evidence="1 10">Nucleus</location>
    </subcellularLocation>
</comment>
<dbReference type="PROSITE" id="PS50294">
    <property type="entry name" value="WD_REPEATS_REGION"/>
    <property type="match status" value="3"/>
</dbReference>
<dbReference type="GO" id="GO:0031491">
    <property type="term" value="F:nucleosome binding"/>
    <property type="evidence" value="ECO:0007669"/>
    <property type="project" value="TreeGrafter"/>
</dbReference>
<keyword evidence="5 10" id="KW-0156">Chromatin regulator</keyword>
<evidence type="ECO:0000256" key="7">
    <source>
        <dbReference type="ARBA" id="ARBA00023163"/>
    </source>
</evidence>
<dbReference type="Pfam" id="PF00400">
    <property type="entry name" value="WD40"/>
    <property type="match status" value="1"/>
</dbReference>
<keyword evidence="7 10" id="KW-0804">Transcription</keyword>
<dbReference type="GO" id="GO:0006355">
    <property type="term" value="P:regulation of DNA-templated transcription"/>
    <property type="evidence" value="ECO:0007669"/>
    <property type="project" value="InterPro"/>
</dbReference>
<comment type="function">
    <text evidence="10">Required for replication-independent chromatin assembly and for the periodic repression of histone gene transcription during the cell cycle.</text>
</comment>
<dbReference type="InterPro" id="IPR011494">
    <property type="entry name" value="HIRA-like_C"/>
</dbReference>
<dbReference type="PROSITE" id="PS50082">
    <property type="entry name" value="WD_REPEATS_2"/>
    <property type="match status" value="3"/>
</dbReference>